<accession>A1ZM33</accession>
<evidence type="ECO:0000313" key="3">
    <source>
        <dbReference type="Proteomes" id="UP000004095"/>
    </source>
</evidence>
<evidence type="ECO:0000256" key="1">
    <source>
        <dbReference type="SAM" id="MobiDB-lite"/>
    </source>
</evidence>
<reference evidence="2 3" key="1">
    <citation type="submission" date="2007-01" db="EMBL/GenBank/DDBJ databases">
        <authorList>
            <person name="Haygood M."/>
            <person name="Podell S."/>
            <person name="Anderson C."/>
            <person name="Hopkinson B."/>
            <person name="Roe K."/>
            <person name="Barbeau K."/>
            <person name="Gaasterland T."/>
            <person name="Ferriera S."/>
            <person name="Johnson J."/>
            <person name="Kravitz S."/>
            <person name="Beeson K."/>
            <person name="Sutton G."/>
            <person name="Rogers Y.-H."/>
            <person name="Friedman R."/>
            <person name="Frazier M."/>
            <person name="Venter J.C."/>
        </authorList>
    </citation>
    <scope>NUCLEOTIDE SEQUENCE [LARGE SCALE GENOMIC DNA]</scope>
    <source>
        <strain evidence="2 3">ATCC 23134</strain>
    </source>
</reference>
<dbReference type="EMBL" id="AAWS01000015">
    <property type="protein sequence ID" value="EAY28565.1"/>
    <property type="molecule type" value="Genomic_DNA"/>
</dbReference>
<feature type="compositionally biased region" description="Basic residues" evidence="1">
    <location>
        <begin position="69"/>
        <end position="83"/>
    </location>
</feature>
<organism evidence="2 3">
    <name type="scientific">Microscilla marina ATCC 23134</name>
    <dbReference type="NCBI Taxonomy" id="313606"/>
    <lineage>
        <taxon>Bacteria</taxon>
        <taxon>Pseudomonadati</taxon>
        <taxon>Bacteroidota</taxon>
        <taxon>Cytophagia</taxon>
        <taxon>Cytophagales</taxon>
        <taxon>Microscillaceae</taxon>
        <taxon>Microscilla</taxon>
    </lineage>
</organism>
<keyword evidence="3" id="KW-1185">Reference proteome</keyword>
<name>A1ZM33_MICM2</name>
<feature type="region of interest" description="Disordered" evidence="1">
    <location>
        <begin position="61"/>
        <end position="83"/>
    </location>
</feature>
<gene>
    <name evidence="2" type="ORF">M23134_04412</name>
</gene>
<proteinExistence type="predicted"/>
<comment type="caution">
    <text evidence="2">The sequence shown here is derived from an EMBL/GenBank/DDBJ whole genome shotgun (WGS) entry which is preliminary data.</text>
</comment>
<dbReference type="AlphaFoldDB" id="A1ZM33"/>
<dbReference type="Proteomes" id="UP000004095">
    <property type="component" value="Unassembled WGS sequence"/>
</dbReference>
<sequence length="83" mass="9905">MFVYPWQGQRKANYAQKRAVLQKFNLSDYCLSTESRHTRHINFPELIAPFQDLAGFHDHFPSSSFFKPQRNRLHTQPRKKANK</sequence>
<protein>
    <submittedName>
        <fullName evidence="2">Uncharacterized protein</fullName>
    </submittedName>
</protein>
<dbReference type="eggNOG" id="ENOG5032NNP">
    <property type="taxonomic scope" value="Bacteria"/>
</dbReference>
<evidence type="ECO:0000313" key="2">
    <source>
        <dbReference type="EMBL" id="EAY28565.1"/>
    </source>
</evidence>